<evidence type="ECO:0000256" key="8">
    <source>
        <dbReference type="ARBA" id="ARBA00023288"/>
    </source>
</evidence>
<feature type="compositionally biased region" description="Low complexity" evidence="9">
    <location>
        <begin position="151"/>
        <end position="163"/>
    </location>
</feature>
<dbReference type="GO" id="GO:0098552">
    <property type="term" value="C:side of membrane"/>
    <property type="evidence" value="ECO:0007669"/>
    <property type="project" value="UniProtKB-KW"/>
</dbReference>
<keyword evidence="7" id="KW-0325">Glycoprotein</keyword>
<gene>
    <name evidence="12" type="ORF">ACH5RR_031330</name>
</gene>
<evidence type="ECO:0000256" key="7">
    <source>
        <dbReference type="ARBA" id="ARBA00023180"/>
    </source>
</evidence>
<protein>
    <recommendedName>
        <fullName evidence="11">Bifunctional inhibitor/plant lipid transfer protein/seed storage helical domain-containing protein</fullName>
    </recommendedName>
</protein>
<dbReference type="InterPro" id="IPR043325">
    <property type="entry name" value="LTSS"/>
</dbReference>
<dbReference type="PANTHER" id="PTHR33044">
    <property type="entry name" value="BIFUNCTIONAL INHIBITOR/LIPID-TRANSFER PROTEIN/SEED STORAGE 2S ALBUMIN SUPERFAMILY PROTEIN-RELATED"/>
    <property type="match status" value="1"/>
</dbReference>
<evidence type="ECO:0000256" key="4">
    <source>
        <dbReference type="ARBA" id="ARBA00022622"/>
    </source>
</evidence>
<dbReference type="GO" id="GO:0005886">
    <property type="term" value="C:plasma membrane"/>
    <property type="evidence" value="ECO:0007669"/>
    <property type="project" value="UniProtKB-SubCell"/>
</dbReference>
<dbReference type="SMART" id="SM00499">
    <property type="entry name" value="AAI"/>
    <property type="match status" value="1"/>
</dbReference>
<accession>A0ABD2YEW8</accession>
<proteinExistence type="inferred from homology"/>
<dbReference type="EMBL" id="JBJUIK010000013">
    <property type="protein sequence ID" value="KAL3505948.1"/>
    <property type="molecule type" value="Genomic_DNA"/>
</dbReference>
<dbReference type="InterPro" id="IPR016140">
    <property type="entry name" value="Bifunc_inhib/LTP/seed_store"/>
</dbReference>
<evidence type="ECO:0000313" key="13">
    <source>
        <dbReference type="Proteomes" id="UP001630127"/>
    </source>
</evidence>
<evidence type="ECO:0000256" key="2">
    <source>
        <dbReference type="ARBA" id="ARBA00009748"/>
    </source>
</evidence>
<dbReference type="Proteomes" id="UP001630127">
    <property type="component" value="Unassembled WGS sequence"/>
</dbReference>
<feature type="region of interest" description="Disordered" evidence="9">
    <location>
        <begin position="114"/>
        <end position="189"/>
    </location>
</feature>
<keyword evidence="5 10" id="KW-0732">Signal</keyword>
<keyword evidence="6" id="KW-1015">Disulfide bond</keyword>
<dbReference type="CDD" id="cd00010">
    <property type="entry name" value="AAI_LTSS"/>
    <property type="match status" value="1"/>
</dbReference>
<keyword evidence="4" id="KW-0336">GPI-anchor</keyword>
<evidence type="ECO:0000256" key="1">
    <source>
        <dbReference type="ARBA" id="ARBA00004609"/>
    </source>
</evidence>
<evidence type="ECO:0000256" key="5">
    <source>
        <dbReference type="ARBA" id="ARBA00022729"/>
    </source>
</evidence>
<keyword evidence="3" id="KW-1003">Cell membrane</keyword>
<dbReference type="SUPFAM" id="SSF47699">
    <property type="entry name" value="Bifunctional inhibitor/lipid-transfer protein/seed storage 2S albumin"/>
    <property type="match status" value="1"/>
</dbReference>
<evidence type="ECO:0000256" key="10">
    <source>
        <dbReference type="SAM" id="SignalP"/>
    </source>
</evidence>
<sequence>MEGLTTSSHLNAALAVAFFLLLWPVNGQMNSTLCTSSMLRSFSSCTNFLTDGSGSSPTADCCDALKSLMSSGRDCLCLIITGGVPFRVPINRTLAASLPRACNSEGVPIECQAMGGAAPIPAPGPTNDDGPQSPSWLPDPNAPTLTPPENTPDAGGDGTLTPPGLTPPESDGFPTMTPPGVRPDLSTSQPSQRVSQLLLLALFGIILAFT</sequence>
<evidence type="ECO:0000256" key="9">
    <source>
        <dbReference type="SAM" id="MobiDB-lite"/>
    </source>
</evidence>
<feature type="domain" description="Bifunctional inhibitor/plant lipid transfer protein/seed storage helical" evidence="11">
    <location>
        <begin position="34"/>
        <end position="111"/>
    </location>
</feature>
<evidence type="ECO:0000313" key="12">
    <source>
        <dbReference type="EMBL" id="KAL3505948.1"/>
    </source>
</evidence>
<dbReference type="Pfam" id="PF14368">
    <property type="entry name" value="LTP_2"/>
    <property type="match status" value="1"/>
</dbReference>
<evidence type="ECO:0000256" key="3">
    <source>
        <dbReference type="ARBA" id="ARBA00022475"/>
    </source>
</evidence>
<organism evidence="12 13">
    <name type="scientific">Cinchona calisaya</name>
    <dbReference type="NCBI Taxonomy" id="153742"/>
    <lineage>
        <taxon>Eukaryota</taxon>
        <taxon>Viridiplantae</taxon>
        <taxon>Streptophyta</taxon>
        <taxon>Embryophyta</taxon>
        <taxon>Tracheophyta</taxon>
        <taxon>Spermatophyta</taxon>
        <taxon>Magnoliopsida</taxon>
        <taxon>eudicotyledons</taxon>
        <taxon>Gunneridae</taxon>
        <taxon>Pentapetalae</taxon>
        <taxon>asterids</taxon>
        <taxon>lamiids</taxon>
        <taxon>Gentianales</taxon>
        <taxon>Rubiaceae</taxon>
        <taxon>Cinchonoideae</taxon>
        <taxon>Cinchoneae</taxon>
        <taxon>Cinchona</taxon>
    </lineage>
</organism>
<evidence type="ECO:0000256" key="6">
    <source>
        <dbReference type="ARBA" id="ARBA00023157"/>
    </source>
</evidence>
<dbReference type="InterPro" id="IPR036312">
    <property type="entry name" value="Bifun_inhib/LTP/seed_sf"/>
</dbReference>
<feature type="signal peptide" evidence="10">
    <location>
        <begin position="1"/>
        <end position="27"/>
    </location>
</feature>
<keyword evidence="8" id="KW-0449">Lipoprotein</keyword>
<keyword evidence="4" id="KW-0472">Membrane</keyword>
<dbReference type="AlphaFoldDB" id="A0ABD2YEW8"/>
<keyword evidence="13" id="KW-1185">Reference proteome</keyword>
<reference evidence="12 13" key="1">
    <citation type="submission" date="2024-11" db="EMBL/GenBank/DDBJ databases">
        <title>A near-complete genome assembly of Cinchona calisaya.</title>
        <authorList>
            <person name="Lian D.C."/>
            <person name="Zhao X.W."/>
            <person name="Wei L."/>
        </authorList>
    </citation>
    <scope>NUCLEOTIDE SEQUENCE [LARGE SCALE GENOMIC DNA]</scope>
    <source>
        <tissue evidence="12">Nenye</tissue>
    </source>
</reference>
<name>A0ABD2YEW8_9GENT</name>
<comment type="caution">
    <text evidence="12">The sequence shown here is derived from an EMBL/GenBank/DDBJ whole genome shotgun (WGS) entry which is preliminary data.</text>
</comment>
<comment type="similarity">
    <text evidence="2">Belongs to the plant LTP family.</text>
</comment>
<comment type="subcellular location">
    <subcellularLocation>
        <location evidence="1">Cell membrane</location>
        <topology evidence="1">Lipid-anchor</topology>
        <topology evidence="1">GPI-anchor</topology>
    </subcellularLocation>
</comment>
<evidence type="ECO:0000259" key="11">
    <source>
        <dbReference type="SMART" id="SM00499"/>
    </source>
</evidence>
<feature type="chain" id="PRO_5044853555" description="Bifunctional inhibitor/plant lipid transfer protein/seed storage helical domain-containing protein" evidence="10">
    <location>
        <begin position="28"/>
        <end position="210"/>
    </location>
</feature>
<dbReference type="Gene3D" id="1.10.110.10">
    <property type="entry name" value="Plant lipid-transfer and hydrophobic proteins"/>
    <property type="match status" value="1"/>
</dbReference>